<comment type="caution">
    <text evidence="4">The sequence shown here is derived from an EMBL/GenBank/DDBJ whole genome shotgun (WGS) entry which is preliminary data.</text>
</comment>
<evidence type="ECO:0000259" key="3">
    <source>
        <dbReference type="PROSITE" id="PS50238"/>
    </source>
</evidence>
<feature type="domain" description="Rho-GAP" evidence="3">
    <location>
        <begin position="44"/>
        <end position="220"/>
    </location>
</feature>
<dbReference type="GO" id="GO:0007165">
    <property type="term" value="P:signal transduction"/>
    <property type="evidence" value="ECO:0007669"/>
    <property type="project" value="InterPro"/>
</dbReference>
<dbReference type="InterPro" id="IPR008936">
    <property type="entry name" value="Rho_GTPase_activation_prot"/>
</dbReference>
<evidence type="ECO:0000256" key="1">
    <source>
        <dbReference type="ARBA" id="ARBA00022468"/>
    </source>
</evidence>
<dbReference type="Gene3D" id="1.10.555.10">
    <property type="entry name" value="Rho GTPase activation protein"/>
    <property type="match status" value="1"/>
</dbReference>
<dbReference type="PROSITE" id="PS50238">
    <property type="entry name" value="RHOGAP"/>
    <property type="match status" value="1"/>
</dbReference>
<gene>
    <name evidence="4" type="ORF">M0812_22085</name>
</gene>
<dbReference type="GO" id="GO:0005737">
    <property type="term" value="C:cytoplasm"/>
    <property type="evidence" value="ECO:0007669"/>
    <property type="project" value="TreeGrafter"/>
</dbReference>
<dbReference type="CDD" id="cd00159">
    <property type="entry name" value="RhoGAP"/>
    <property type="match status" value="1"/>
</dbReference>
<dbReference type="Pfam" id="PF00620">
    <property type="entry name" value="RhoGAP"/>
    <property type="match status" value="1"/>
</dbReference>
<keyword evidence="1" id="KW-0343">GTPase activation</keyword>
<proteinExistence type="predicted"/>
<dbReference type="GO" id="GO:0005096">
    <property type="term" value="F:GTPase activator activity"/>
    <property type="evidence" value="ECO:0007669"/>
    <property type="project" value="UniProtKB-KW"/>
</dbReference>
<evidence type="ECO:0000313" key="4">
    <source>
        <dbReference type="EMBL" id="KAJ3433133.1"/>
    </source>
</evidence>
<evidence type="ECO:0000313" key="5">
    <source>
        <dbReference type="Proteomes" id="UP001146793"/>
    </source>
</evidence>
<dbReference type="InterPro" id="IPR000198">
    <property type="entry name" value="RhoGAP_dom"/>
</dbReference>
<feature type="region of interest" description="Disordered" evidence="2">
    <location>
        <begin position="1"/>
        <end position="24"/>
    </location>
</feature>
<dbReference type="EMBL" id="JANTQA010000047">
    <property type="protein sequence ID" value="KAJ3433133.1"/>
    <property type="molecule type" value="Genomic_DNA"/>
</dbReference>
<dbReference type="PANTHER" id="PTHR23176">
    <property type="entry name" value="RHO/RAC/CDC GTPASE-ACTIVATING PROTEIN"/>
    <property type="match status" value="1"/>
</dbReference>
<dbReference type="SUPFAM" id="SSF48350">
    <property type="entry name" value="GTPase activation domain, GAP"/>
    <property type="match status" value="1"/>
</dbReference>
<dbReference type="SMART" id="SM00324">
    <property type="entry name" value="RhoGAP"/>
    <property type="match status" value="1"/>
</dbReference>
<dbReference type="Proteomes" id="UP001146793">
    <property type="component" value="Unassembled WGS sequence"/>
</dbReference>
<dbReference type="AlphaFoldDB" id="A0AAV7YTK4"/>
<protein>
    <submittedName>
        <fullName evidence="4">Rho gtpase-activating protein gacr</fullName>
    </submittedName>
</protein>
<organism evidence="4 5">
    <name type="scientific">Anaeramoeba flamelloides</name>
    <dbReference type="NCBI Taxonomy" id="1746091"/>
    <lineage>
        <taxon>Eukaryota</taxon>
        <taxon>Metamonada</taxon>
        <taxon>Anaeramoebidae</taxon>
        <taxon>Anaeramoeba</taxon>
    </lineage>
</organism>
<dbReference type="PANTHER" id="PTHR23176:SF129">
    <property type="entry name" value="RHO GTPASE ACTIVATING PROTEIN AT 16F, ISOFORM E-RELATED"/>
    <property type="match status" value="1"/>
</dbReference>
<accession>A0AAV7YTK4</accession>
<feature type="region of interest" description="Disordered" evidence="2">
    <location>
        <begin position="578"/>
        <end position="602"/>
    </location>
</feature>
<evidence type="ECO:0000256" key="2">
    <source>
        <dbReference type="SAM" id="MobiDB-lite"/>
    </source>
</evidence>
<dbReference type="InterPro" id="IPR050729">
    <property type="entry name" value="Rho-GAP"/>
</dbReference>
<sequence>MISPTNTNKHKRTNESSKTQTSQVSKLFDKEEIFGLKKTKTFGIPLEDFPEEKLTQDTKIPLILNQLFQLILDKYTKTEGIFRQSAYKKIVEEKTKEIDRYGYLKDETVGPYVITSLIKSFFRELPFPLLPKEDFNEWITAFSIPKIQKLIQKLSPSHFNTLKELMKFLRIIVLNQQQNRMSAGNLNVLFLPNLLKTNDVNKLAGGMFVEIIIKNYHQFFDQDEISDKNSKKKEEELLKQVIVIIFSKLPDEILNIEIPKVPEDIETKPEKNLTEEFNKENIISRLSIIRKIFNFLDHNQLPRTSFACSVTKRFFNNDFKINSYQFSEYLLIYRILLVEIVFFLKCQRKNKTKNKDLEINFFPQEAINQALIIQKIIKKLAVIKIQTFWRKERKKKNISKISQQNSLIICINEIQNYIKFKKIMFPKELIIFNFANGIQNEIRSMENRIKKNYVFQKRSPLIEKMNLSQLFIEKETIKQELKIFILQYEKYYQKKCDLKNIPLDSMMGKYQKIQILINKKQYNLNNGNNLTKLIKNQIRNNLKISHKLSNEIKSQSHFDEKYYIIYFKLFKKLILPKKKRKKKKKKKKKNTINLKKSNKKVK</sequence>
<name>A0AAV7YTK4_9EUKA</name>
<reference evidence="4" key="1">
    <citation type="submission" date="2022-08" db="EMBL/GenBank/DDBJ databases">
        <title>Novel sulphate-reducing endosymbionts in the free-living metamonad Anaeramoeba.</title>
        <authorList>
            <person name="Jerlstrom-Hultqvist J."/>
            <person name="Cepicka I."/>
            <person name="Gallot-Lavallee L."/>
            <person name="Salas-Leiva D."/>
            <person name="Curtis B.A."/>
            <person name="Zahonova K."/>
            <person name="Pipaliya S."/>
            <person name="Dacks J."/>
            <person name="Roger A.J."/>
        </authorList>
    </citation>
    <scope>NUCLEOTIDE SEQUENCE</scope>
    <source>
        <strain evidence="4">Busselton2</strain>
    </source>
</reference>